<organism evidence="4 5">
    <name type="scientific">Hyphomicrobium facile</name>
    <dbReference type="NCBI Taxonomy" id="51670"/>
    <lineage>
        <taxon>Bacteria</taxon>
        <taxon>Pseudomonadati</taxon>
        <taxon>Pseudomonadota</taxon>
        <taxon>Alphaproteobacteria</taxon>
        <taxon>Hyphomicrobiales</taxon>
        <taxon>Hyphomicrobiaceae</taxon>
        <taxon>Hyphomicrobium</taxon>
    </lineage>
</organism>
<feature type="compositionally biased region" description="Basic and acidic residues" evidence="2">
    <location>
        <begin position="122"/>
        <end position="135"/>
    </location>
</feature>
<dbReference type="EMBL" id="FPCH01000001">
    <property type="protein sequence ID" value="SFV25866.1"/>
    <property type="molecule type" value="Genomic_DNA"/>
</dbReference>
<reference evidence="5" key="1">
    <citation type="submission" date="2016-10" db="EMBL/GenBank/DDBJ databases">
        <authorList>
            <person name="Varghese N."/>
            <person name="Submissions S."/>
        </authorList>
    </citation>
    <scope>NUCLEOTIDE SEQUENCE [LARGE SCALE GENOMIC DNA]</scope>
    <source>
        <strain evidence="5">DSM 1565</strain>
    </source>
</reference>
<evidence type="ECO:0000256" key="3">
    <source>
        <dbReference type="SAM" id="Phobius"/>
    </source>
</evidence>
<evidence type="ECO:0000256" key="2">
    <source>
        <dbReference type="SAM" id="MobiDB-lite"/>
    </source>
</evidence>
<keyword evidence="1" id="KW-0175">Coiled coil</keyword>
<proteinExistence type="predicted"/>
<name>A0A1I7MU30_9HYPH</name>
<dbReference type="AlphaFoldDB" id="A0A1I7MU30"/>
<sequence length="142" mass="16706">MTQVVQTLDDFGRPAWIAAMVLGFIVFWPVGLTILAYMLWSGRMNCGWHQGRGRWENRFADRFERARSRVEEEMRNFGRGAASSGNKAFDDYRDATLKRLEEEEREFRAFLERLRQAKDKSEFDQFMSERRDRPAPNEGATT</sequence>
<dbReference type="RefSeq" id="WP_092863013.1">
    <property type="nucleotide sequence ID" value="NZ_FPCH01000001.1"/>
</dbReference>
<gene>
    <name evidence="4" type="ORF">SAMN04488557_0210</name>
</gene>
<dbReference type="InterPro" id="IPR021273">
    <property type="entry name" value="DUF2852"/>
</dbReference>
<evidence type="ECO:0000313" key="5">
    <source>
        <dbReference type="Proteomes" id="UP000199423"/>
    </source>
</evidence>
<evidence type="ECO:0008006" key="6">
    <source>
        <dbReference type="Google" id="ProtNLM"/>
    </source>
</evidence>
<feature type="region of interest" description="Disordered" evidence="2">
    <location>
        <begin position="122"/>
        <end position="142"/>
    </location>
</feature>
<dbReference type="Pfam" id="PF11014">
    <property type="entry name" value="DUF2852"/>
    <property type="match status" value="1"/>
</dbReference>
<dbReference type="STRING" id="51670.SAMN04488557_0210"/>
<evidence type="ECO:0000313" key="4">
    <source>
        <dbReference type="EMBL" id="SFV25866.1"/>
    </source>
</evidence>
<accession>A0A1I7MU30</accession>
<dbReference type="Proteomes" id="UP000199423">
    <property type="component" value="Unassembled WGS sequence"/>
</dbReference>
<protein>
    <recommendedName>
        <fullName evidence="6">DUF2852 domain-containing protein</fullName>
    </recommendedName>
</protein>
<evidence type="ECO:0000256" key="1">
    <source>
        <dbReference type="SAM" id="Coils"/>
    </source>
</evidence>
<keyword evidence="3" id="KW-0472">Membrane</keyword>
<feature type="transmembrane region" description="Helical" evidence="3">
    <location>
        <begin position="15"/>
        <end position="40"/>
    </location>
</feature>
<keyword evidence="3" id="KW-1133">Transmembrane helix</keyword>
<keyword evidence="5" id="KW-1185">Reference proteome</keyword>
<dbReference type="OrthoDB" id="9806878at2"/>
<feature type="coiled-coil region" evidence="1">
    <location>
        <begin position="93"/>
        <end position="120"/>
    </location>
</feature>
<keyword evidence="3" id="KW-0812">Transmembrane</keyword>